<dbReference type="GO" id="GO:0034707">
    <property type="term" value="C:chloride channel complex"/>
    <property type="evidence" value="ECO:0007669"/>
    <property type="project" value="UniProtKB-KW"/>
</dbReference>
<dbReference type="SMART" id="SM00116">
    <property type="entry name" value="CBS"/>
    <property type="match status" value="2"/>
</dbReference>
<evidence type="ECO:0000256" key="6">
    <source>
        <dbReference type="ARBA" id="ARBA00023136"/>
    </source>
</evidence>
<comment type="caution">
    <text evidence="13">The sequence shown here is derived from an EMBL/GenBank/DDBJ whole genome shotgun (WGS) entry which is preliminary data.</text>
</comment>
<protein>
    <submittedName>
        <fullName evidence="13">Chloride channel protein</fullName>
    </submittedName>
</protein>
<dbReference type="EMBL" id="BIXY01000050">
    <property type="protein sequence ID" value="GCF09746.1"/>
    <property type="molecule type" value="Genomic_DNA"/>
</dbReference>
<dbReference type="InterPro" id="IPR014743">
    <property type="entry name" value="Cl-channel_core"/>
</dbReference>
<evidence type="ECO:0000313" key="14">
    <source>
        <dbReference type="Proteomes" id="UP000322530"/>
    </source>
</evidence>
<keyword evidence="7" id="KW-0869">Chloride channel</keyword>
<dbReference type="CDD" id="cd00400">
    <property type="entry name" value="Voltage_gated_ClC"/>
    <property type="match status" value="1"/>
</dbReference>
<keyword evidence="8" id="KW-0868">Chloride</keyword>
<evidence type="ECO:0000256" key="8">
    <source>
        <dbReference type="ARBA" id="ARBA00023214"/>
    </source>
</evidence>
<proteinExistence type="predicted"/>
<feature type="domain" description="CBS" evidence="12">
    <location>
        <begin position="542"/>
        <end position="601"/>
    </location>
</feature>
<keyword evidence="6 11" id="KW-0472">Membrane</keyword>
<feature type="transmembrane region" description="Helical" evidence="11">
    <location>
        <begin position="416"/>
        <end position="437"/>
    </location>
</feature>
<accession>A0A5A5TF22</accession>
<dbReference type="PROSITE" id="PS51371">
    <property type="entry name" value="CBS"/>
    <property type="match status" value="2"/>
</dbReference>
<dbReference type="CDD" id="cd02205">
    <property type="entry name" value="CBS_pair_SF"/>
    <property type="match status" value="1"/>
</dbReference>
<dbReference type="InterPro" id="IPR050368">
    <property type="entry name" value="ClC-type_chloride_channel"/>
</dbReference>
<keyword evidence="9" id="KW-0407">Ion channel</keyword>
<dbReference type="PANTHER" id="PTHR43427:SF6">
    <property type="entry name" value="CHLORIDE CHANNEL PROTEIN CLC-E"/>
    <property type="match status" value="1"/>
</dbReference>
<feature type="transmembrane region" description="Helical" evidence="11">
    <location>
        <begin position="185"/>
        <end position="209"/>
    </location>
</feature>
<feature type="transmembrane region" description="Helical" evidence="11">
    <location>
        <begin position="331"/>
        <end position="353"/>
    </location>
</feature>
<reference evidence="13 14" key="1">
    <citation type="submission" date="2019-01" db="EMBL/GenBank/DDBJ databases">
        <title>Draft genome sequence of Dictyobacter sp. Uno17.</title>
        <authorList>
            <person name="Wang C.M."/>
            <person name="Zheng Y."/>
            <person name="Sakai Y."/>
            <person name="Abe K."/>
            <person name="Yokota A."/>
            <person name="Yabe S."/>
        </authorList>
    </citation>
    <scope>NUCLEOTIDE SEQUENCE [LARGE SCALE GENOMIC DNA]</scope>
    <source>
        <strain evidence="13 14">Uno17</strain>
    </source>
</reference>
<feature type="domain" description="CBS" evidence="12">
    <location>
        <begin position="471"/>
        <end position="534"/>
    </location>
</feature>
<evidence type="ECO:0000259" key="12">
    <source>
        <dbReference type="PROSITE" id="PS51371"/>
    </source>
</evidence>
<feature type="transmembrane region" description="Helical" evidence="11">
    <location>
        <begin position="39"/>
        <end position="66"/>
    </location>
</feature>
<feature type="transmembrane region" description="Helical" evidence="11">
    <location>
        <begin position="221"/>
        <end position="240"/>
    </location>
</feature>
<feature type="transmembrane region" description="Helical" evidence="11">
    <location>
        <begin position="295"/>
        <end position="319"/>
    </location>
</feature>
<dbReference type="PRINTS" id="PR00762">
    <property type="entry name" value="CLCHANNEL"/>
</dbReference>
<keyword evidence="14" id="KW-1185">Reference proteome</keyword>
<evidence type="ECO:0000256" key="4">
    <source>
        <dbReference type="ARBA" id="ARBA00022989"/>
    </source>
</evidence>
<keyword evidence="4 11" id="KW-1133">Transmembrane helix</keyword>
<dbReference type="Gene3D" id="3.10.580.10">
    <property type="entry name" value="CBS-domain"/>
    <property type="match status" value="1"/>
</dbReference>
<organism evidence="13 14">
    <name type="scientific">Dictyobacter arantiisoli</name>
    <dbReference type="NCBI Taxonomy" id="2014874"/>
    <lineage>
        <taxon>Bacteria</taxon>
        <taxon>Bacillati</taxon>
        <taxon>Chloroflexota</taxon>
        <taxon>Ktedonobacteria</taxon>
        <taxon>Ktedonobacterales</taxon>
        <taxon>Dictyobacteraceae</taxon>
        <taxon>Dictyobacter</taxon>
    </lineage>
</organism>
<evidence type="ECO:0000256" key="1">
    <source>
        <dbReference type="ARBA" id="ARBA00004141"/>
    </source>
</evidence>
<evidence type="ECO:0000256" key="10">
    <source>
        <dbReference type="PROSITE-ProRule" id="PRU00703"/>
    </source>
</evidence>
<dbReference type="InterPro" id="IPR001807">
    <property type="entry name" value="ClC"/>
</dbReference>
<dbReference type="AlphaFoldDB" id="A0A5A5TF22"/>
<evidence type="ECO:0000256" key="3">
    <source>
        <dbReference type="ARBA" id="ARBA00022692"/>
    </source>
</evidence>
<dbReference type="SUPFAM" id="SSF54631">
    <property type="entry name" value="CBS-domain pair"/>
    <property type="match status" value="1"/>
</dbReference>
<feature type="transmembrane region" description="Helical" evidence="11">
    <location>
        <begin position="252"/>
        <end position="283"/>
    </location>
</feature>
<keyword evidence="10" id="KW-0129">CBS domain</keyword>
<feature type="transmembrane region" description="Helical" evidence="11">
    <location>
        <begin position="385"/>
        <end position="410"/>
    </location>
</feature>
<dbReference type="Gene3D" id="1.10.3080.10">
    <property type="entry name" value="Clc chloride channel"/>
    <property type="match status" value="1"/>
</dbReference>
<dbReference type="GO" id="GO:0005254">
    <property type="term" value="F:chloride channel activity"/>
    <property type="evidence" value="ECO:0007669"/>
    <property type="project" value="UniProtKB-KW"/>
</dbReference>
<keyword evidence="3 11" id="KW-0812">Transmembrane</keyword>
<evidence type="ECO:0000256" key="9">
    <source>
        <dbReference type="ARBA" id="ARBA00023303"/>
    </source>
</evidence>
<evidence type="ECO:0000256" key="7">
    <source>
        <dbReference type="ARBA" id="ARBA00023173"/>
    </source>
</evidence>
<evidence type="ECO:0000256" key="11">
    <source>
        <dbReference type="SAM" id="Phobius"/>
    </source>
</evidence>
<dbReference type="InterPro" id="IPR000644">
    <property type="entry name" value="CBS_dom"/>
</dbReference>
<sequence>MPMASSTIARQPRTFETDTIEAIDRVRQPGDFTTTPRMLFIALLAIVIGIASTFIAFLLLKLIGIFTNLFFFQRWGTDLVSPAANTLGVFEVIVPVIGALLIGLMARYGSERIRGHGIPEAIESILMNGSKVEPKVAILKPISSAISIGSGGPFGAEGPIIMTGGAFGSMIAQLFHLTSTERKTLLVAGAAAGMSATFAAPVASVLLAVELLLFEWKPRSLVPVALASASAAILRHFILGGGPLFPVPPHSAFIGVAGFLGCVLAGLLAGGLSSLLTMAVYFFEDIFHRLPIHWMWWPMLGGLVIGIGGLIFPPALGVGYDTIGTLLQGNVSLQLIVGVLVVKSIIWSVSLGSGTSGGVLAPLLMMGCALGGIEGLFLPAEGAGFWALISMAAMLGGTMRSPFTAIIFALELTHDMNALLPLLIAVIVAHGFTVLVMRRSILTEKISRRGYHLSREYAIDPLELLFAREVMRTDVVALPDTVSRADVVTLLQGGAQQGGRMQHLHPVVNVEQQLLGVVTRNDLQAFLQQTDAKVENWSIGTLIKQRPVVAYANEPLREVINRMAVSGFTRLPVVEDSTTPKLLGMISLSALLRARTHNLAEERIRERPLQLRLLLPRRGQSGKESVLEKETIDV</sequence>
<keyword evidence="2" id="KW-0813">Transport</keyword>
<dbReference type="Pfam" id="PF00654">
    <property type="entry name" value="Voltage_CLC"/>
    <property type="match status" value="1"/>
</dbReference>
<evidence type="ECO:0000256" key="5">
    <source>
        <dbReference type="ARBA" id="ARBA00023065"/>
    </source>
</evidence>
<name>A0A5A5TF22_9CHLR</name>
<evidence type="ECO:0000256" key="2">
    <source>
        <dbReference type="ARBA" id="ARBA00022448"/>
    </source>
</evidence>
<dbReference type="InterPro" id="IPR046342">
    <property type="entry name" value="CBS_dom_sf"/>
</dbReference>
<dbReference type="Pfam" id="PF00571">
    <property type="entry name" value="CBS"/>
    <property type="match status" value="2"/>
</dbReference>
<keyword evidence="5" id="KW-0406">Ion transport</keyword>
<gene>
    <name evidence="13" type="ORF">KDI_33100</name>
</gene>
<feature type="transmembrane region" description="Helical" evidence="11">
    <location>
        <begin position="86"/>
        <end position="106"/>
    </location>
</feature>
<comment type="subcellular location">
    <subcellularLocation>
        <location evidence="1">Membrane</location>
        <topology evidence="1">Multi-pass membrane protein</topology>
    </subcellularLocation>
</comment>
<dbReference type="PANTHER" id="PTHR43427">
    <property type="entry name" value="CHLORIDE CHANNEL PROTEIN CLC-E"/>
    <property type="match status" value="1"/>
</dbReference>
<feature type="transmembrane region" description="Helical" evidence="11">
    <location>
        <begin position="359"/>
        <end position="378"/>
    </location>
</feature>
<dbReference type="Proteomes" id="UP000322530">
    <property type="component" value="Unassembled WGS sequence"/>
</dbReference>
<dbReference type="SUPFAM" id="SSF81340">
    <property type="entry name" value="Clc chloride channel"/>
    <property type="match status" value="1"/>
</dbReference>
<evidence type="ECO:0000313" key="13">
    <source>
        <dbReference type="EMBL" id="GCF09746.1"/>
    </source>
</evidence>